<keyword evidence="1" id="KW-0812">Transmembrane</keyword>
<gene>
    <name evidence="2" type="ORF">UV74_C0001G0091</name>
</gene>
<keyword evidence="1" id="KW-1133">Transmembrane helix</keyword>
<proteinExistence type="predicted"/>
<dbReference type="STRING" id="1618578.UV74_C0001G0091"/>
<reference evidence="2 3" key="1">
    <citation type="journal article" date="2015" name="Nature">
        <title>rRNA introns, odd ribosomes, and small enigmatic genomes across a large radiation of phyla.</title>
        <authorList>
            <person name="Brown C.T."/>
            <person name="Hug L.A."/>
            <person name="Thomas B.C."/>
            <person name="Sharon I."/>
            <person name="Castelle C.J."/>
            <person name="Singh A."/>
            <person name="Wilkins M.J."/>
            <person name="Williams K.H."/>
            <person name="Banfield J.F."/>
        </authorList>
    </citation>
    <scope>NUCLEOTIDE SEQUENCE [LARGE SCALE GENOMIC DNA]</scope>
</reference>
<keyword evidence="1" id="KW-0472">Membrane</keyword>
<feature type="transmembrane region" description="Helical" evidence="1">
    <location>
        <begin position="107"/>
        <end position="133"/>
    </location>
</feature>
<dbReference type="AlphaFoldDB" id="A0A0G1FVF8"/>
<dbReference type="Proteomes" id="UP000034090">
    <property type="component" value="Unassembled WGS sequence"/>
</dbReference>
<protein>
    <submittedName>
        <fullName evidence="2">Uncharacterized protein</fullName>
    </submittedName>
</protein>
<accession>A0A0G1FVF8</accession>
<evidence type="ECO:0000313" key="2">
    <source>
        <dbReference type="EMBL" id="KKS98981.1"/>
    </source>
</evidence>
<evidence type="ECO:0000313" key="3">
    <source>
        <dbReference type="Proteomes" id="UP000034090"/>
    </source>
</evidence>
<sequence>MKNWLIISVTLLSITSFKTNIVLAQEEVSPEAENVILEGTTCTTGSEDGINTAIGCIPLSAEGMAGYFLARGIAIAGGIAFLLSVYGGYVIMTSQGDPGRMESGKSLLTAAISGLLLLIFSVFIIRLLGFQILNIF</sequence>
<name>A0A0G1FVF8_9BACT</name>
<organism evidence="2 3">
    <name type="scientific">Candidatus Woesebacteria bacterium GW2011_GWB1_43_14</name>
    <dbReference type="NCBI Taxonomy" id="1618578"/>
    <lineage>
        <taxon>Bacteria</taxon>
        <taxon>Candidatus Woeseibacteriota</taxon>
    </lineage>
</organism>
<feature type="transmembrane region" description="Helical" evidence="1">
    <location>
        <begin position="68"/>
        <end position="86"/>
    </location>
</feature>
<evidence type="ECO:0000256" key="1">
    <source>
        <dbReference type="SAM" id="Phobius"/>
    </source>
</evidence>
<comment type="caution">
    <text evidence="2">The sequence shown here is derived from an EMBL/GenBank/DDBJ whole genome shotgun (WGS) entry which is preliminary data.</text>
</comment>
<dbReference type="EMBL" id="LCFQ01000001">
    <property type="protein sequence ID" value="KKS98981.1"/>
    <property type="molecule type" value="Genomic_DNA"/>
</dbReference>